<evidence type="ECO:0000256" key="2">
    <source>
        <dbReference type="SAM" id="SignalP"/>
    </source>
</evidence>
<comment type="caution">
    <text evidence="3">The sequence shown here is derived from an EMBL/GenBank/DDBJ whole genome shotgun (WGS) entry which is preliminary data.</text>
</comment>
<keyword evidence="2" id="KW-0732">Signal</keyword>
<feature type="chain" id="PRO_5014999773" description="Conjugal transfer protein" evidence="2">
    <location>
        <begin position="27"/>
        <end position="110"/>
    </location>
</feature>
<dbReference type="RefSeq" id="WP_100296875.1">
    <property type="nucleotide sequence ID" value="NZ_PHGZ01000014.1"/>
</dbReference>
<evidence type="ECO:0008006" key="5">
    <source>
        <dbReference type="Google" id="ProtNLM"/>
    </source>
</evidence>
<dbReference type="Pfam" id="PF09686">
    <property type="entry name" value="Plasmid_RAQPRD"/>
    <property type="match status" value="1"/>
</dbReference>
<evidence type="ECO:0000313" key="4">
    <source>
        <dbReference type="Proteomes" id="UP000230282"/>
    </source>
</evidence>
<feature type="region of interest" description="Disordered" evidence="1">
    <location>
        <begin position="86"/>
        <end position="110"/>
    </location>
</feature>
<dbReference type="Proteomes" id="UP000230282">
    <property type="component" value="Unassembled WGS sequence"/>
</dbReference>
<dbReference type="OrthoDB" id="8910666at2"/>
<organism evidence="3 4">
    <name type="scientific">Caviibacterium pharyngocola</name>
    <dbReference type="NCBI Taxonomy" id="28159"/>
    <lineage>
        <taxon>Bacteria</taxon>
        <taxon>Pseudomonadati</taxon>
        <taxon>Pseudomonadota</taxon>
        <taxon>Gammaproteobacteria</taxon>
        <taxon>Pasteurellales</taxon>
        <taxon>Pasteurellaceae</taxon>
        <taxon>Caviibacterium</taxon>
    </lineage>
</organism>
<proteinExistence type="predicted"/>
<protein>
    <recommendedName>
        <fullName evidence="5">Conjugal transfer protein</fullName>
    </recommendedName>
</protein>
<dbReference type="EMBL" id="PHGZ01000014">
    <property type="protein sequence ID" value="PJG82776.1"/>
    <property type="molecule type" value="Genomic_DNA"/>
</dbReference>
<reference evidence="3 4" key="1">
    <citation type="submission" date="2017-11" db="EMBL/GenBank/DDBJ databases">
        <title>Reclassification of Bisgaard taxon 5 as Caviibacterium pharyngocola gen. nov., sp. nov.</title>
        <authorList>
            <person name="Christensen H."/>
        </authorList>
    </citation>
    <scope>NUCLEOTIDE SEQUENCE [LARGE SCALE GENOMIC DNA]</scope>
    <source>
        <strain evidence="3 4">7_3</strain>
    </source>
</reference>
<dbReference type="NCBIfam" id="TIGR01690">
    <property type="entry name" value="ICE_RAQPRD"/>
    <property type="match status" value="1"/>
</dbReference>
<feature type="signal peptide" evidence="2">
    <location>
        <begin position="1"/>
        <end position="26"/>
    </location>
</feature>
<feature type="compositionally biased region" description="Basic and acidic residues" evidence="1">
    <location>
        <begin position="89"/>
        <end position="110"/>
    </location>
</feature>
<name>A0A2M8RV58_9PAST</name>
<evidence type="ECO:0000256" key="1">
    <source>
        <dbReference type="SAM" id="MobiDB-lite"/>
    </source>
</evidence>
<keyword evidence="4" id="KW-1185">Reference proteome</keyword>
<gene>
    <name evidence="3" type="ORF">CVP04_07375</name>
</gene>
<dbReference type="AlphaFoldDB" id="A0A2M8RV58"/>
<sequence>MKTQHHFGKLIVIALSVFTFSVSVSATEQEQLTQAMKQLDAAKLSLKRALKEASTSPKTREYFDYAAAERDINTIKAGINQYINPSRAIPRDPKAMRTLTEDYSKQRTTK</sequence>
<accession>A0A2M8RV58</accession>
<evidence type="ECO:0000313" key="3">
    <source>
        <dbReference type="EMBL" id="PJG82776.1"/>
    </source>
</evidence>
<dbReference type="InterPro" id="IPR019110">
    <property type="entry name" value="Uncharacterised_RAQPRD"/>
</dbReference>